<evidence type="ECO:0000256" key="2">
    <source>
        <dbReference type="ARBA" id="ARBA00022692"/>
    </source>
</evidence>
<dbReference type="SUPFAM" id="SSF56925">
    <property type="entry name" value="OMPA-like"/>
    <property type="match status" value="1"/>
</dbReference>
<keyword evidence="4" id="KW-0677">Repeat</keyword>
<evidence type="ECO:0000259" key="8">
    <source>
        <dbReference type="PROSITE" id="PS50093"/>
    </source>
</evidence>
<dbReference type="PROSITE" id="PS51724">
    <property type="entry name" value="SPOR"/>
    <property type="match status" value="1"/>
</dbReference>
<evidence type="ECO:0000256" key="1">
    <source>
        <dbReference type="ARBA" id="ARBA00004141"/>
    </source>
</evidence>
<evidence type="ECO:0000256" key="5">
    <source>
        <dbReference type="ARBA" id="ARBA00022989"/>
    </source>
</evidence>
<dbReference type="InterPro" id="IPR011250">
    <property type="entry name" value="OMP/PagP_B-barrel"/>
</dbReference>
<dbReference type="InterPro" id="IPR007730">
    <property type="entry name" value="SPOR-like_dom"/>
</dbReference>
<dbReference type="GO" id="GO:0042834">
    <property type="term" value="F:peptidoglycan binding"/>
    <property type="evidence" value="ECO:0007669"/>
    <property type="project" value="InterPro"/>
</dbReference>
<sequence length="506" mass="52871">MVALRSVRTLVLSAGGAVLLVGLLFGVLLPSAHAQSQRADDMFYGRLGGGLSDFTSDLSSWRPTHPFGGGKFTRGAGPPFVFVGEVGYQFSPHWALGIGIQGGNYPVEVYPEIEGISDSYRYTPRVLGRYTMGGGAVAPYVDLGVHATLGGDRPPTRIGAGPSVGGGVDIRLGRAASLYVESRVNLTVPSGAVDGSDSGTRFDVTGQLLGIGLKVHFTAPTPPRIIRLEGPDTLDTGTSVTFAATVNEEAADRPLDYQWDFGDGATATGRTATHAYDRPGRYVVSFSARNRAGTAEASTAVVAEPPPEPPQIATARAAPEPVAAGAAVQFSAAATGGNPIAYEWRFGDGASAEAASPTHTYEAPGTYTARLRVSNPDGDDTRTVTVRVARPAGADTSGAAAAAQNPTDSSGTGPPAVPPADTSAQERWGIVVASMSEEGQAAPVARRYRERLPEPLRVEVRGAESDRGVRRHRVVIGPFEGTEAAQQVLRERAEMLPSGAWLLRLE</sequence>
<dbReference type="GO" id="GO:0006816">
    <property type="term" value="P:calcium ion transport"/>
    <property type="evidence" value="ECO:0007669"/>
    <property type="project" value="TreeGrafter"/>
</dbReference>
<accession>A0A9X2U3J1</accession>
<dbReference type="PANTHER" id="PTHR46730">
    <property type="entry name" value="POLYCYSTIN-1"/>
    <property type="match status" value="1"/>
</dbReference>
<dbReference type="InterPro" id="IPR013783">
    <property type="entry name" value="Ig-like_fold"/>
</dbReference>
<dbReference type="InterPro" id="IPR000601">
    <property type="entry name" value="PKD_dom"/>
</dbReference>
<dbReference type="CDD" id="cd00146">
    <property type="entry name" value="PKD"/>
    <property type="match status" value="2"/>
</dbReference>
<dbReference type="RefSeq" id="WP_259083952.1">
    <property type="nucleotide sequence ID" value="NZ_JANTYZ010000010.1"/>
</dbReference>
<name>A0A9X2U3J1_9BACT</name>
<evidence type="ECO:0000313" key="10">
    <source>
        <dbReference type="EMBL" id="MCS3866193.1"/>
    </source>
</evidence>
<dbReference type="InterPro" id="IPR035986">
    <property type="entry name" value="PKD_dom_sf"/>
</dbReference>
<dbReference type="EMBL" id="JANTYZ010000010">
    <property type="protein sequence ID" value="MCS3866193.1"/>
    <property type="molecule type" value="Genomic_DNA"/>
</dbReference>
<dbReference type="Proteomes" id="UP001155034">
    <property type="component" value="Unassembled WGS sequence"/>
</dbReference>
<feature type="domain" description="PKD" evidence="8">
    <location>
        <begin position="311"/>
        <end position="395"/>
    </location>
</feature>
<evidence type="ECO:0000313" key="11">
    <source>
        <dbReference type="Proteomes" id="UP001155034"/>
    </source>
</evidence>
<keyword evidence="6" id="KW-0472">Membrane</keyword>
<proteinExistence type="predicted"/>
<reference evidence="10" key="1">
    <citation type="submission" date="2022-08" db="EMBL/GenBank/DDBJ databases">
        <title>Genomic Encyclopedia of Type Strains, Phase V (KMG-V): Genome sequencing to study the core and pangenomes of soil and plant-associated prokaryotes.</title>
        <authorList>
            <person name="Whitman W."/>
        </authorList>
    </citation>
    <scope>NUCLEOTIDE SEQUENCE</scope>
    <source>
        <strain evidence="10">SP2016B</strain>
    </source>
</reference>
<feature type="region of interest" description="Disordered" evidence="7">
    <location>
        <begin position="391"/>
        <end position="423"/>
    </location>
</feature>
<evidence type="ECO:0000256" key="3">
    <source>
        <dbReference type="ARBA" id="ARBA00022729"/>
    </source>
</evidence>
<evidence type="ECO:0000256" key="6">
    <source>
        <dbReference type="ARBA" id="ARBA00023136"/>
    </source>
</evidence>
<keyword evidence="2" id="KW-0812">Transmembrane</keyword>
<dbReference type="Pfam" id="PF00801">
    <property type="entry name" value="PKD"/>
    <property type="match status" value="1"/>
</dbReference>
<keyword evidence="3" id="KW-0732">Signal</keyword>
<gene>
    <name evidence="10" type="ORF">GGP82_002764</name>
</gene>
<dbReference type="Gene3D" id="2.40.160.20">
    <property type="match status" value="1"/>
</dbReference>
<dbReference type="GO" id="GO:0005886">
    <property type="term" value="C:plasma membrane"/>
    <property type="evidence" value="ECO:0007669"/>
    <property type="project" value="TreeGrafter"/>
</dbReference>
<comment type="subcellular location">
    <subcellularLocation>
        <location evidence="1">Membrane</location>
        <topology evidence="1">Multi-pass membrane protein</topology>
    </subcellularLocation>
</comment>
<feature type="compositionally biased region" description="Low complexity" evidence="7">
    <location>
        <begin position="391"/>
        <end position="403"/>
    </location>
</feature>
<dbReference type="SUPFAM" id="SSF49299">
    <property type="entry name" value="PKD domain"/>
    <property type="match status" value="2"/>
</dbReference>
<dbReference type="AlphaFoldDB" id="A0A9X2U3J1"/>
<protein>
    <submittedName>
        <fullName evidence="10">Chitodextrinase</fullName>
    </submittedName>
</protein>
<evidence type="ECO:0000256" key="4">
    <source>
        <dbReference type="ARBA" id="ARBA00022737"/>
    </source>
</evidence>
<evidence type="ECO:0000259" key="9">
    <source>
        <dbReference type="PROSITE" id="PS51724"/>
    </source>
</evidence>
<dbReference type="Pfam" id="PF18911">
    <property type="entry name" value="PKD_4"/>
    <property type="match status" value="1"/>
</dbReference>
<feature type="domain" description="SPOR" evidence="9">
    <location>
        <begin position="422"/>
        <end position="505"/>
    </location>
</feature>
<comment type="caution">
    <text evidence="10">The sequence shown here is derived from an EMBL/GenBank/DDBJ whole genome shotgun (WGS) entry which is preliminary data.</text>
</comment>
<dbReference type="Pfam" id="PF05036">
    <property type="entry name" value="SPOR"/>
    <property type="match status" value="1"/>
</dbReference>
<dbReference type="SMART" id="SM00089">
    <property type="entry name" value="PKD"/>
    <property type="match status" value="2"/>
</dbReference>
<dbReference type="InterPro" id="IPR022409">
    <property type="entry name" value="PKD/Chitinase_dom"/>
</dbReference>
<dbReference type="InterPro" id="IPR027385">
    <property type="entry name" value="Beta-barrel_OMP"/>
</dbReference>
<organism evidence="10 11">
    <name type="scientific">Salinibacter ruber</name>
    <dbReference type="NCBI Taxonomy" id="146919"/>
    <lineage>
        <taxon>Bacteria</taxon>
        <taxon>Pseudomonadati</taxon>
        <taxon>Rhodothermota</taxon>
        <taxon>Rhodothermia</taxon>
        <taxon>Rhodothermales</taxon>
        <taxon>Salinibacteraceae</taxon>
        <taxon>Salinibacter</taxon>
    </lineage>
</organism>
<dbReference type="PANTHER" id="PTHR46730:SF4">
    <property type="entry name" value="POLYCYSTIC KIDNEY DISEASE PROTEIN 1-LIKE 1"/>
    <property type="match status" value="1"/>
</dbReference>
<dbReference type="PROSITE" id="PS50093">
    <property type="entry name" value="PKD"/>
    <property type="match status" value="2"/>
</dbReference>
<dbReference type="Gene3D" id="2.60.40.10">
    <property type="entry name" value="Immunoglobulins"/>
    <property type="match status" value="2"/>
</dbReference>
<dbReference type="Pfam" id="PF13505">
    <property type="entry name" value="OMP_b-brl"/>
    <property type="match status" value="1"/>
</dbReference>
<dbReference type="GO" id="GO:0005261">
    <property type="term" value="F:monoatomic cation channel activity"/>
    <property type="evidence" value="ECO:0007669"/>
    <property type="project" value="TreeGrafter"/>
</dbReference>
<keyword evidence="5" id="KW-1133">Transmembrane helix</keyword>
<feature type="domain" description="PKD" evidence="8">
    <location>
        <begin position="245"/>
        <end position="304"/>
    </location>
</feature>
<evidence type="ECO:0000256" key="7">
    <source>
        <dbReference type="SAM" id="MobiDB-lite"/>
    </source>
</evidence>